<dbReference type="EMBL" id="CAJNOQ010028464">
    <property type="protein sequence ID" value="CAF1561803.1"/>
    <property type="molecule type" value="Genomic_DNA"/>
</dbReference>
<dbReference type="AlphaFoldDB" id="A0A815XU91"/>
<evidence type="ECO:0000313" key="2">
    <source>
        <dbReference type="EMBL" id="CAF4423414.1"/>
    </source>
</evidence>
<dbReference type="PANTHER" id="PTHR46579:SF1">
    <property type="entry name" value="F5_8 TYPE C DOMAIN-CONTAINING PROTEIN"/>
    <property type="match status" value="1"/>
</dbReference>
<organism evidence="1 3">
    <name type="scientific">Didymodactylos carnosus</name>
    <dbReference type="NCBI Taxonomy" id="1234261"/>
    <lineage>
        <taxon>Eukaryota</taxon>
        <taxon>Metazoa</taxon>
        <taxon>Spiralia</taxon>
        <taxon>Gnathifera</taxon>
        <taxon>Rotifera</taxon>
        <taxon>Eurotatoria</taxon>
        <taxon>Bdelloidea</taxon>
        <taxon>Philodinida</taxon>
        <taxon>Philodinidae</taxon>
        <taxon>Didymodactylos</taxon>
    </lineage>
</organism>
<evidence type="ECO:0000313" key="1">
    <source>
        <dbReference type="EMBL" id="CAF1561803.1"/>
    </source>
</evidence>
<dbReference type="EMBL" id="CAJOBC010094227">
    <property type="protein sequence ID" value="CAF4423414.1"/>
    <property type="molecule type" value="Genomic_DNA"/>
</dbReference>
<name>A0A815XU91_9BILA</name>
<sequence length="276" mass="31888">MLPSTWKGVWDAGYNKVLYPYANNDLTARTHDGYLKAAREALRKSNGGKEVAVDGIKGLSSLLQIFNYPTQIIYDFMHLVCLGHIPSLINRWCTRIDKNTILKIDNKLQQLRIPHNMKVVFLESIKMAWQWKAKNSRLFVLHVGLLHAPQTKEEILLAERLLDFYCRTASNVHNSSIEIFSLHAHLHLAYQVRQHGGLAHMSAFAFQSAIRYIKKKARGCIRLASQIAYWVDMRRVTQSNKFSLPKECLMNVSRNKTDLKKYIVTIKLIHNRLFCP</sequence>
<reference evidence="1" key="1">
    <citation type="submission" date="2021-02" db="EMBL/GenBank/DDBJ databases">
        <authorList>
            <person name="Nowell W R."/>
        </authorList>
    </citation>
    <scope>NUCLEOTIDE SEQUENCE</scope>
</reference>
<protein>
    <submittedName>
        <fullName evidence="1">Uncharacterized protein</fullName>
    </submittedName>
</protein>
<accession>A0A815XU91</accession>
<dbReference type="PANTHER" id="PTHR46579">
    <property type="entry name" value="F5/8 TYPE C DOMAIN-CONTAINING PROTEIN-RELATED"/>
    <property type="match status" value="1"/>
</dbReference>
<keyword evidence="3" id="KW-1185">Reference proteome</keyword>
<dbReference type="OrthoDB" id="10062362at2759"/>
<feature type="non-terminal residue" evidence="1">
    <location>
        <position position="1"/>
    </location>
</feature>
<gene>
    <name evidence="1" type="ORF">GPM918_LOCUS39812</name>
    <name evidence="2" type="ORF">SRO942_LOCUS40720</name>
</gene>
<dbReference type="Proteomes" id="UP000663829">
    <property type="component" value="Unassembled WGS sequence"/>
</dbReference>
<evidence type="ECO:0000313" key="3">
    <source>
        <dbReference type="Proteomes" id="UP000663829"/>
    </source>
</evidence>
<proteinExistence type="predicted"/>
<comment type="caution">
    <text evidence="1">The sequence shown here is derived from an EMBL/GenBank/DDBJ whole genome shotgun (WGS) entry which is preliminary data.</text>
</comment>
<dbReference type="Proteomes" id="UP000681722">
    <property type="component" value="Unassembled WGS sequence"/>
</dbReference>